<accession>A0ABV5Q3B9</accession>
<keyword evidence="4 6" id="KW-0274">FAD</keyword>
<comment type="caution">
    <text evidence="7">The sequence shown here is derived from an EMBL/GenBank/DDBJ whole genome shotgun (WGS) entry which is preliminary data.</text>
</comment>
<sequence length="248" mass="27347">MTFQLVCEIEPPTKPDLTHVRHQIGTLGKLAHSFLIPDNHIGRATVSSVAVAHEVQSMGGRSIACLNSRDRNLLGLRRDLLTAAAYGVDQFLFVYGDKPTVGNRTSDLTVRSMIEEARAFSPSFRVGAAAGLRPLPAWKRAADFLFVQVSFSLDALLRWREQNQVDVPVYAGVMVLASRQHAQRLAAAIPDIDIPSELVERLGEDRMAGVEAACEQVLRLRDSGAFDGVHLIPVARYRDVESRLHNTL</sequence>
<evidence type="ECO:0000313" key="8">
    <source>
        <dbReference type="Proteomes" id="UP001589646"/>
    </source>
</evidence>
<keyword evidence="8" id="KW-1185">Reference proteome</keyword>
<keyword evidence="3 6" id="KW-0285">Flavoprotein</keyword>
<dbReference type="Gene3D" id="3.20.20.220">
    <property type="match status" value="1"/>
</dbReference>
<dbReference type="SUPFAM" id="SSF51730">
    <property type="entry name" value="FAD-linked oxidoreductase"/>
    <property type="match status" value="1"/>
</dbReference>
<comment type="cofactor">
    <cofactor evidence="1 6">
        <name>FAD</name>
        <dbReference type="ChEBI" id="CHEBI:57692"/>
    </cofactor>
</comment>
<name>A0ABV5Q3B9_9ACTN</name>
<dbReference type="InterPro" id="IPR029041">
    <property type="entry name" value="FAD-linked_oxidoreductase-like"/>
</dbReference>
<comment type="similarity">
    <text evidence="6">Belongs to the methylenetetrahydrofolate reductase family.</text>
</comment>
<evidence type="ECO:0000256" key="4">
    <source>
        <dbReference type="ARBA" id="ARBA00022827"/>
    </source>
</evidence>
<dbReference type="EMBL" id="JBHMCE010000007">
    <property type="protein sequence ID" value="MFB9529463.1"/>
    <property type="molecule type" value="Genomic_DNA"/>
</dbReference>
<evidence type="ECO:0000256" key="2">
    <source>
        <dbReference type="ARBA" id="ARBA00004777"/>
    </source>
</evidence>
<reference evidence="7 8" key="1">
    <citation type="submission" date="2024-09" db="EMBL/GenBank/DDBJ databases">
        <authorList>
            <person name="Sun Q."/>
            <person name="Mori K."/>
        </authorList>
    </citation>
    <scope>NUCLEOTIDE SEQUENCE [LARGE SCALE GENOMIC DNA]</scope>
    <source>
        <strain evidence="7 8">JCM 3323</strain>
    </source>
</reference>
<keyword evidence="5 6" id="KW-0560">Oxidoreductase</keyword>
<proteinExistence type="inferred from homology"/>
<protein>
    <recommendedName>
        <fullName evidence="6">Methylenetetrahydrofolate reductase</fullName>
    </recommendedName>
</protein>
<comment type="pathway">
    <text evidence="2 6">One-carbon metabolism; tetrahydrofolate interconversion.</text>
</comment>
<evidence type="ECO:0000256" key="6">
    <source>
        <dbReference type="RuleBase" id="RU003862"/>
    </source>
</evidence>
<evidence type="ECO:0000256" key="1">
    <source>
        <dbReference type="ARBA" id="ARBA00001974"/>
    </source>
</evidence>
<dbReference type="InterPro" id="IPR003171">
    <property type="entry name" value="Mehydrof_redctse-like"/>
</dbReference>
<evidence type="ECO:0000256" key="3">
    <source>
        <dbReference type="ARBA" id="ARBA00022630"/>
    </source>
</evidence>
<gene>
    <name evidence="7" type="ORF">ACFFRN_22890</name>
</gene>
<dbReference type="Proteomes" id="UP001589646">
    <property type="component" value="Unassembled WGS sequence"/>
</dbReference>
<evidence type="ECO:0000256" key="5">
    <source>
        <dbReference type="ARBA" id="ARBA00023002"/>
    </source>
</evidence>
<dbReference type="RefSeq" id="WP_346128331.1">
    <property type="nucleotide sequence ID" value="NZ_BAAAXC010000015.1"/>
</dbReference>
<organism evidence="7 8">
    <name type="scientific">Nonomuraea roseola</name>
    <dbReference type="NCBI Taxonomy" id="46179"/>
    <lineage>
        <taxon>Bacteria</taxon>
        <taxon>Bacillati</taxon>
        <taxon>Actinomycetota</taxon>
        <taxon>Actinomycetes</taxon>
        <taxon>Streptosporangiales</taxon>
        <taxon>Streptosporangiaceae</taxon>
        <taxon>Nonomuraea</taxon>
    </lineage>
</organism>
<dbReference type="GO" id="GO:0004489">
    <property type="term" value="F:methylenetetrahydrofolate reductase [NAD(P)H] activity"/>
    <property type="evidence" value="ECO:0007669"/>
    <property type="project" value="UniProtKB-EC"/>
</dbReference>
<evidence type="ECO:0000313" key="7">
    <source>
        <dbReference type="EMBL" id="MFB9529463.1"/>
    </source>
</evidence>
<dbReference type="Pfam" id="PF02219">
    <property type="entry name" value="MTHFR"/>
    <property type="match status" value="1"/>
</dbReference>